<dbReference type="PROSITE" id="PS51891">
    <property type="entry name" value="CENP_V_GFA"/>
    <property type="match status" value="1"/>
</dbReference>
<dbReference type="OrthoDB" id="5290969at2759"/>
<evidence type="ECO:0000313" key="7">
    <source>
        <dbReference type="Proteomes" id="UP000182658"/>
    </source>
</evidence>
<name>A0A1J7J129_9PEZI</name>
<dbReference type="PANTHER" id="PTHR33337:SF3">
    <property type="entry name" value="CENP-V_GFA DOMAIN-CONTAINING PROTEIN"/>
    <property type="match status" value="1"/>
</dbReference>
<evidence type="ECO:0000256" key="4">
    <source>
        <dbReference type="ARBA" id="ARBA00023239"/>
    </source>
</evidence>
<dbReference type="EMBL" id="KV875094">
    <property type="protein sequence ID" value="OIW33189.1"/>
    <property type="molecule type" value="Genomic_DNA"/>
</dbReference>
<keyword evidence="3" id="KW-0862">Zinc</keyword>
<dbReference type="SUPFAM" id="SSF51316">
    <property type="entry name" value="Mss4-like"/>
    <property type="match status" value="1"/>
</dbReference>
<dbReference type="GO" id="GO:0016846">
    <property type="term" value="F:carbon-sulfur lyase activity"/>
    <property type="evidence" value="ECO:0007669"/>
    <property type="project" value="InterPro"/>
</dbReference>
<keyword evidence="4" id="KW-0456">Lyase</keyword>
<dbReference type="InParanoid" id="A0A1J7J129"/>
<dbReference type="InterPro" id="IPR011057">
    <property type="entry name" value="Mss4-like_sf"/>
</dbReference>
<evidence type="ECO:0000259" key="5">
    <source>
        <dbReference type="PROSITE" id="PS51891"/>
    </source>
</evidence>
<organism evidence="6 7">
    <name type="scientific">Coniochaeta ligniaria NRRL 30616</name>
    <dbReference type="NCBI Taxonomy" id="1408157"/>
    <lineage>
        <taxon>Eukaryota</taxon>
        <taxon>Fungi</taxon>
        <taxon>Dikarya</taxon>
        <taxon>Ascomycota</taxon>
        <taxon>Pezizomycotina</taxon>
        <taxon>Sordariomycetes</taxon>
        <taxon>Sordariomycetidae</taxon>
        <taxon>Coniochaetales</taxon>
        <taxon>Coniochaetaceae</taxon>
        <taxon>Coniochaeta</taxon>
    </lineage>
</organism>
<dbReference type="Proteomes" id="UP000182658">
    <property type="component" value="Unassembled WGS sequence"/>
</dbReference>
<feature type="domain" description="CENP-V/GFA" evidence="5">
    <location>
        <begin position="5"/>
        <end position="142"/>
    </location>
</feature>
<gene>
    <name evidence="6" type="ORF">CONLIGDRAFT_628080</name>
</gene>
<dbReference type="GO" id="GO:0046872">
    <property type="term" value="F:metal ion binding"/>
    <property type="evidence" value="ECO:0007669"/>
    <property type="project" value="UniProtKB-KW"/>
</dbReference>
<evidence type="ECO:0000256" key="1">
    <source>
        <dbReference type="ARBA" id="ARBA00005495"/>
    </source>
</evidence>
<dbReference type="Pfam" id="PF04828">
    <property type="entry name" value="GFA"/>
    <property type="match status" value="1"/>
</dbReference>
<evidence type="ECO:0000313" key="6">
    <source>
        <dbReference type="EMBL" id="OIW33189.1"/>
    </source>
</evidence>
<comment type="similarity">
    <text evidence="1">Belongs to the Gfa family.</text>
</comment>
<sequence>MSDSDNGLPVSCQCGAISFRTPSSKPLGMAHCHCTDCRKQSTSAFGTSAHWPASKVLPLSPELEQKLAVFTHPTDSGNTKYCYFCPKCGTRILHVSHLPDGSVRETVAFRGGCVEGLDWTGVKHIYTRSAVMKIPAEWEQYETFPGDETKKA</sequence>
<reference evidence="6 7" key="1">
    <citation type="submission" date="2016-10" db="EMBL/GenBank/DDBJ databases">
        <title>Draft genome sequence of Coniochaeta ligniaria NRRL30616, a lignocellulolytic fungus for bioabatement of inhibitors in plant biomass hydrolysates.</title>
        <authorList>
            <consortium name="DOE Joint Genome Institute"/>
            <person name="Jimenez D.J."/>
            <person name="Hector R.E."/>
            <person name="Riley R."/>
            <person name="Sun H."/>
            <person name="Grigoriev I.V."/>
            <person name="Van Elsas J.D."/>
            <person name="Nichols N.N."/>
        </authorList>
    </citation>
    <scope>NUCLEOTIDE SEQUENCE [LARGE SCALE GENOMIC DNA]</scope>
    <source>
        <strain evidence="6 7">NRRL 30616</strain>
    </source>
</reference>
<evidence type="ECO:0000256" key="3">
    <source>
        <dbReference type="ARBA" id="ARBA00022833"/>
    </source>
</evidence>
<dbReference type="PANTHER" id="PTHR33337">
    <property type="entry name" value="GFA DOMAIN-CONTAINING PROTEIN"/>
    <property type="match status" value="1"/>
</dbReference>
<evidence type="ECO:0000256" key="2">
    <source>
        <dbReference type="ARBA" id="ARBA00022723"/>
    </source>
</evidence>
<proteinExistence type="inferred from homology"/>
<keyword evidence="7" id="KW-1185">Reference proteome</keyword>
<accession>A0A1J7J129</accession>
<dbReference type="InterPro" id="IPR006913">
    <property type="entry name" value="CENP-V/GFA"/>
</dbReference>
<dbReference type="AlphaFoldDB" id="A0A1J7J129"/>
<dbReference type="Gene3D" id="3.90.1590.10">
    <property type="entry name" value="glutathione-dependent formaldehyde- activating enzyme (gfa)"/>
    <property type="match status" value="1"/>
</dbReference>
<keyword evidence="2" id="KW-0479">Metal-binding</keyword>
<protein>
    <recommendedName>
        <fullName evidence="5">CENP-V/GFA domain-containing protein</fullName>
    </recommendedName>
</protein>